<name>A0A2G5SY15_9PELO</name>
<evidence type="ECO:0000313" key="1">
    <source>
        <dbReference type="EMBL" id="PIC19920.1"/>
    </source>
</evidence>
<proteinExistence type="predicted"/>
<evidence type="ECO:0000313" key="2">
    <source>
        <dbReference type="Proteomes" id="UP000230233"/>
    </source>
</evidence>
<reference evidence="2" key="1">
    <citation type="submission" date="2017-10" db="EMBL/GenBank/DDBJ databases">
        <title>Rapid genome shrinkage in a self-fertile nematode reveals novel sperm competition proteins.</title>
        <authorList>
            <person name="Yin D."/>
            <person name="Schwarz E.M."/>
            <person name="Thomas C.G."/>
            <person name="Felde R.L."/>
            <person name="Korf I.F."/>
            <person name="Cutter A.D."/>
            <person name="Schartner C.M."/>
            <person name="Ralston E.J."/>
            <person name="Meyer B.J."/>
            <person name="Haag E.S."/>
        </authorList>
    </citation>
    <scope>NUCLEOTIDE SEQUENCE [LARGE SCALE GENOMIC DNA]</scope>
    <source>
        <strain evidence="2">JU1422</strain>
    </source>
</reference>
<accession>A0A2G5SY15</accession>
<dbReference type="EMBL" id="PDUG01000006">
    <property type="protein sequence ID" value="PIC19920.1"/>
    <property type="molecule type" value="Genomic_DNA"/>
</dbReference>
<dbReference type="AlphaFoldDB" id="A0A2G5SY15"/>
<gene>
    <name evidence="1" type="primary">Cnig_chr_X.g25287</name>
    <name evidence="1" type="ORF">B9Z55_025287</name>
</gene>
<dbReference type="Proteomes" id="UP000230233">
    <property type="component" value="Chromosome X"/>
</dbReference>
<keyword evidence="2" id="KW-1185">Reference proteome</keyword>
<protein>
    <submittedName>
        <fullName evidence="1">Uncharacterized protein</fullName>
    </submittedName>
</protein>
<comment type="caution">
    <text evidence="1">The sequence shown here is derived from an EMBL/GenBank/DDBJ whole genome shotgun (WGS) entry which is preliminary data.</text>
</comment>
<organism evidence="1 2">
    <name type="scientific">Caenorhabditis nigoni</name>
    <dbReference type="NCBI Taxonomy" id="1611254"/>
    <lineage>
        <taxon>Eukaryota</taxon>
        <taxon>Metazoa</taxon>
        <taxon>Ecdysozoa</taxon>
        <taxon>Nematoda</taxon>
        <taxon>Chromadorea</taxon>
        <taxon>Rhabditida</taxon>
        <taxon>Rhabditina</taxon>
        <taxon>Rhabditomorpha</taxon>
        <taxon>Rhabditoidea</taxon>
        <taxon>Rhabditidae</taxon>
        <taxon>Peloderinae</taxon>
        <taxon>Caenorhabditis</taxon>
    </lineage>
</organism>
<sequence>MCLSVKNREDVVEKQRSTYCVTVAVYSAFRHRYFYTKVLLPADCQIPTLSQRINSVSKRFQVEGCFGSCSRE</sequence>